<accession>A0A1H5HFI7</accession>
<protein>
    <recommendedName>
        <fullName evidence="4">Transposase IS30-like HTH domain-containing protein</fullName>
    </recommendedName>
</protein>
<evidence type="ECO:0000256" key="1">
    <source>
        <dbReference type="SAM" id="MobiDB-lite"/>
    </source>
</evidence>
<reference evidence="2 3" key="1">
    <citation type="submission" date="2016-10" db="EMBL/GenBank/DDBJ databases">
        <authorList>
            <person name="de Groot N.N."/>
        </authorList>
    </citation>
    <scope>NUCLEOTIDE SEQUENCE [LARGE SCALE GENOMIC DNA]</scope>
    <source>
        <strain evidence="2 3">DSM 22274</strain>
    </source>
</reference>
<gene>
    <name evidence="2" type="ORF">SAMN04489740_0989</name>
</gene>
<dbReference type="AlphaFoldDB" id="A0A1H5HFI7"/>
<evidence type="ECO:0000313" key="2">
    <source>
        <dbReference type="EMBL" id="SEE26028.1"/>
    </source>
</evidence>
<evidence type="ECO:0000313" key="3">
    <source>
        <dbReference type="Proteomes" id="UP000182725"/>
    </source>
</evidence>
<evidence type="ECO:0008006" key="4">
    <source>
        <dbReference type="Google" id="ProtNLM"/>
    </source>
</evidence>
<proteinExistence type="predicted"/>
<sequence length="132" mass="14605">MHDRPALRLLHGEGESIRGIAKEKQASRNAVRRALRPGSRDNYYRPSASESAEPAVRDVLADYPDMVVADVALLIDWRHSRRTLSDLVARLRPIYLDSSPGLDARPDETIRAGTLAASSIECGTLTVQEVAW</sequence>
<organism evidence="2 3">
    <name type="scientific">Arthrobacter alpinus</name>
    <dbReference type="NCBI Taxonomy" id="656366"/>
    <lineage>
        <taxon>Bacteria</taxon>
        <taxon>Bacillati</taxon>
        <taxon>Actinomycetota</taxon>
        <taxon>Actinomycetes</taxon>
        <taxon>Micrococcales</taxon>
        <taxon>Micrococcaceae</taxon>
        <taxon>Arthrobacter</taxon>
    </lineage>
</organism>
<feature type="region of interest" description="Disordered" evidence="1">
    <location>
        <begin position="22"/>
        <end position="51"/>
    </location>
</feature>
<name>A0A1H5HFI7_9MICC</name>
<dbReference type="EMBL" id="FNTV01000001">
    <property type="protein sequence ID" value="SEE26028.1"/>
    <property type="molecule type" value="Genomic_DNA"/>
</dbReference>
<dbReference type="Proteomes" id="UP000182725">
    <property type="component" value="Unassembled WGS sequence"/>
</dbReference>
<dbReference type="RefSeq" id="WP_074710815.1">
    <property type="nucleotide sequence ID" value="NZ_FNTV01000001.1"/>
</dbReference>